<dbReference type="EMBL" id="CP048113">
    <property type="protein sequence ID" value="QHS64121.1"/>
    <property type="molecule type" value="Genomic_DNA"/>
</dbReference>
<dbReference type="Gene3D" id="3.20.80.10">
    <property type="entry name" value="Regulatory factor, effector binding domain"/>
    <property type="match status" value="1"/>
</dbReference>
<protein>
    <submittedName>
        <fullName evidence="2">AraC family transcriptional regulator</fullName>
    </submittedName>
</protein>
<keyword evidence="3" id="KW-1185">Reference proteome</keyword>
<dbReference type="Pfam" id="PF14526">
    <property type="entry name" value="Cass2"/>
    <property type="match status" value="1"/>
</dbReference>
<dbReference type="SUPFAM" id="SSF55136">
    <property type="entry name" value="Probable bacterial effector-binding domain"/>
    <property type="match status" value="1"/>
</dbReference>
<dbReference type="InterPro" id="IPR010499">
    <property type="entry name" value="AraC_E-bd"/>
</dbReference>
<gene>
    <name evidence="2" type="ORF">GWR21_28965</name>
</gene>
<reference evidence="2 3" key="1">
    <citation type="submission" date="2020-01" db="EMBL/GenBank/DDBJ databases">
        <title>Complete genome sequence of Chitinophaga sp. H33E-04 isolated from quinoa roots.</title>
        <authorList>
            <person name="Weon H.-Y."/>
            <person name="Lee S.A."/>
        </authorList>
    </citation>
    <scope>NUCLEOTIDE SEQUENCE [LARGE SCALE GENOMIC DNA]</scope>
    <source>
        <strain evidence="2 3">H33E-04</strain>
    </source>
</reference>
<dbReference type="PANTHER" id="PTHR36444">
    <property type="entry name" value="TRANSCRIPTIONAL REGULATOR PROTEIN YOBU-RELATED"/>
    <property type="match status" value="1"/>
</dbReference>
<dbReference type="KEGG" id="chih:GWR21_28965"/>
<dbReference type="InterPro" id="IPR029441">
    <property type="entry name" value="Cass2"/>
</dbReference>
<evidence type="ECO:0000313" key="3">
    <source>
        <dbReference type="Proteomes" id="UP000476411"/>
    </source>
</evidence>
<dbReference type="InterPro" id="IPR011256">
    <property type="entry name" value="Reg_factor_effector_dom_sf"/>
</dbReference>
<dbReference type="Proteomes" id="UP000476411">
    <property type="component" value="Chromosome"/>
</dbReference>
<organism evidence="2 3">
    <name type="scientific">Chitinophaga agri</name>
    <dbReference type="NCBI Taxonomy" id="2703787"/>
    <lineage>
        <taxon>Bacteria</taxon>
        <taxon>Pseudomonadati</taxon>
        <taxon>Bacteroidota</taxon>
        <taxon>Chitinophagia</taxon>
        <taxon>Chitinophagales</taxon>
        <taxon>Chitinophagaceae</taxon>
        <taxon>Chitinophaga</taxon>
    </lineage>
</organism>
<evidence type="ECO:0000313" key="2">
    <source>
        <dbReference type="EMBL" id="QHS64121.1"/>
    </source>
</evidence>
<sequence length="152" mass="16831">MNYMEIPSFNIIGIDVVTTNENGQSAQDIPALWHCFFSEGIADRIPNKTDQTIYAVYTDYEKDHTKPYTTIVGCKVSTLDEIPAGMAGKVIPAGKYHQQVATGNISQGSVYNEWVKIWNSGLERTFTADFEAYGARAQDPENAAVDIFVAIK</sequence>
<dbReference type="AlphaFoldDB" id="A0A6B9ZQE2"/>
<proteinExistence type="predicted"/>
<name>A0A6B9ZQE2_9BACT</name>
<dbReference type="SMART" id="SM00871">
    <property type="entry name" value="AraC_E_bind"/>
    <property type="match status" value="1"/>
</dbReference>
<feature type="domain" description="AraC effector-binding" evidence="1">
    <location>
        <begin position="1"/>
        <end position="152"/>
    </location>
</feature>
<dbReference type="PANTHER" id="PTHR36444:SF2">
    <property type="entry name" value="TRANSCRIPTIONAL REGULATOR PROTEIN YOBU-RELATED"/>
    <property type="match status" value="1"/>
</dbReference>
<evidence type="ECO:0000259" key="1">
    <source>
        <dbReference type="SMART" id="SM00871"/>
    </source>
</evidence>
<dbReference type="InterPro" id="IPR053182">
    <property type="entry name" value="YobU-like_regulator"/>
</dbReference>
<accession>A0A6B9ZQE2</accession>